<feature type="transmembrane region" description="Helical" evidence="1">
    <location>
        <begin position="81"/>
        <end position="101"/>
    </location>
</feature>
<sequence>MGTKPGEAQAARAAGIGTGPGRLLLWLYGVFTVAALSRSIVQISMKFHHAPLAYTLSAVAGVVYAVILVALSKGGESARRVALVCCSVELLGVLAVGTMTVVDSSAFADSTVWSYYGVDYLLIPLALPVTGLLWLRRAGREAREAAVPRQATAGEQS</sequence>
<organism evidence="2 3">
    <name type="scientific">Actinacidiphila acidipaludis</name>
    <dbReference type="NCBI Taxonomy" id="2873382"/>
    <lineage>
        <taxon>Bacteria</taxon>
        <taxon>Bacillati</taxon>
        <taxon>Actinomycetota</taxon>
        <taxon>Actinomycetes</taxon>
        <taxon>Kitasatosporales</taxon>
        <taxon>Streptomycetaceae</taxon>
        <taxon>Actinacidiphila</taxon>
    </lineage>
</organism>
<feature type="transmembrane region" description="Helical" evidence="1">
    <location>
        <begin position="23"/>
        <end position="45"/>
    </location>
</feature>
<name>A0ABS7QKC5_9ACTN</name>
<keyword evidence="1" id="KW-0472">Membrane</keyword>
<gene>
    <name evidence="2" type="ORF">K7862_35255</name>
</gene>
<evidence type="ECO:0000313" key="3">
    <source>
        <dbReference type="Proteomes" id="UP000778578"/>
    </source>
</evidence>
<reference evidence="2 3" key="1">
    <citation type="submission" date="2021-08" db="EMBL/GenBank/DDBJ databases">
        <title>WGS of actinomycetes from Thailand.</title>
        <authorList>
            <person name="Thawai C."/>
        </authorList>
    </citation>
    <scope>NUCLEOTIDE SEQUENCE [LARGE SCALE GENOMIC DNA]</scope>
    <source>
        <strain evidence="2 3">PLK6-54</strain>
    </source>
</reference>
<keyword evidence="1" id="KW-0812">Transmembrane</keyword>
<keyword evidence="3" id="KW-1185">Reference proteome</keyword>
<dbReference type="EMBL" id="JAINZZ010000090">
    <property type="protein sequence ID" value="MBY8882855.1"/>
    <property type="molecule type" value="Genomic_DNA"/>
</dbReference>
<protein>
    <recommendedName>
        <fullName evidence="4">Integral membrane protein</fullName>
    </recommendedName>
</protein>
<accession>A0ABS7QKC5</accession>
<evidence type="ECO:0000313" key="2">
    <source>
        <dbReference type="EMBL" id="MBY8882855.1"/>
    </source>
</evidence>
<keyword evidence="1" id="KW-1133">Transmembrane helix</keyword>
<proteinExistence type="predicted"/>
<comment type="caution">
    <text evidence="2">The sequence shown here is derived from an EMBL/GenBank/DDBJ whole genome shotgun (WGS) entry which is preliminary data.</text>
</comment>
<dbReference type="Proteomes" id="UP000778578">
    <property type="component" value="Unassembled WGS sequence"/>
</dbReference>
<feature type="transmembrane region" description="Helical" evidence="1">
    <location>
        <begin position="51"/>
        <end position="69"/>
    </location>
</feature>
<evidence type="ECO:0000256" key="1">
    <source>
        <dbReference type="SAM" id="Phobius"/>
    </source>
</evidence>
<feature type="transmembrane region" description="Helical" evidence="1">
    <location>
        <begin position="113"/>
        <end position="135"/>
    </location>
</feature>
<evidence type="ECO:0008006" key="4">
    <source>
        <dbReference type="Google" id="ProtNLM"/>
    </source>
</evidence>